<organism evidence="7 8">
    <name type="scientific">Adineta ricciae</name>
    <name type="common">Rotifer</name>
    <dbReference type="NCBI Taxonomy" id="249248"/>
    <lineage>
        <taxon>Eukaryota</taxon>
        <taxon>Metazoa</taxon>
        <taxon>Spiralia</taxon>
        <taxon>Gnathifera</taxon>
        <taxon>Rotifera</taxon>
        <taxon>Eurotatoria</taxon>
        <taxon>Bdelloidea</taxon>
        <taxon>Adinetida</taxon>
        <taxon>Adinetidae</taxon>
        <taxon>Adineta</taxon>
    </lineage>
</organism>
<gene>
    <name evidence="6" type="ORF">EDS130_LOCUS20749</name>
    <name evidence="7" type="ORF">XAT740_LOCUS52259</name>
</gene>
<dbReference type="Gene3D" id="2.115.10.20">
    <property type="entry name" value="Glycosyl hydrolase domain, family 43"/>
    <property type="match status" value="1"/>
</dbReference>
<keyword evidence="3 4" id="KW-0326">Glycosidase</keyword>
<dbReference type="EMBL" id="CAJNOR010008563">
    <property type="protein sequence ID" value="CAF1634704.1"/>
    <property type="molecule type" value="Genomic_DNA"/>
</dbReference>
<dbReference type="InterPro" id="IPR006710">
    <property type="entry name" value="Glyco_hydro_43"/>
</dbReference>
<dbReference type="InterPro" id="IPR023296">
    <property type="entry name" value="Glyco_hydro_beta-prop_sf"/>
</dbReference>
<dbReference type="Proteomes" id="UP000663852">
    <property type="component" value="Unassembled WGS sequence"/>
</dbReference>
<comment type="similarity">
    <text evidence="1 4">Belongs to the glycosyl hydrolase 43 family.</text>
</comment>
<evidence type="ECO:0000256" key="4">
    <source>
        <dbReference type="RuleBase" id="RU361187"/>
    </source>
</evidence>
<dbReference type="Pfam" id="PF04616">
    <property type="entry name" value="Glyco_hydro_43"/>
    <property type="match status" value="1"/>
</dbReference>
<evidence type="ECO:0000256" key="1">
    <source>
        <dbReference type="ARBA" id="ARBA00009865"/>
    </source>
</evidence>
<dbReference type="Proteomes" id="UP000663828">
    <property type="component" value="Unassembled WGS sequence"/>
</dbReference>
<dbReference type="AlphaFoldDB" id="A0A816DHC8"/>
<name>A0A816DHC8_ADIRI</name>
<comment type="caution">
    <text evidence="7">The sequence shown here is derived from an EMBL/GenBank/DDBJ whole genome shotgun (WGS) entry which is preliminary data.</text>
</comment>
<dbReference type="EMBL" id="CAJNOJ010000103">
    <property type="protein sequence ID" value="CAF1115236.1"/>
    <property type="molecule type" value="Genomic_DNA"/>
</dbReference>
<keyword evidence="8" id="KW-1185">Reference proteome</keyword>
<evidence type="ECO:0000256" key="3">
    <source>
        <dbReference type="ARBA" id="ARBA00023295"/>
    </source>
</evidence>
<accession>A0A816DHC8</accession>
<reference evidence="7" key="1">
    <citation type="submission" date="2021-02" db="EMBL/GenBank/DDBJ databases">
        <authorList>
            <person name="Nowell W R."/>
        </authorList>
    </citation>
    <scope>NUCLEOTIDE SEQUENCE</scope>
</reference>
<evidence type="ECO:0000313" key="6">
    <source>
        <dbReference type="EMBL" id="CAF1115236.1"/>
    </source>
</evidence>
<keyword evidence="2 4" id="KW-0378">Hydrolase</keyword>
<dbReference type="PANTHER" id="PTHR22925">
    <property type="entry name" value="GLYCOSYL HYDROLASE 43 FAMILY MEMBER"/>
    <property type="match status" value="1"/>
</dbReference>
<dbReference type="OrthoDB" id="9970295at2759"/>
<dbReference type="SUPFAM" id="SSF75005">
    <property type="entry name" value="Arabinanase/levansucrase/invertase"/>
    <property type="match status" value="1"/>
</dbReference>
<dbReference type="PANTHER" id="PTHR22925:SF3">
    <property type="entry name" value="GLYCOSYL HYDROLASE FAMILY PROTEIN 43"/>
    <property type="match status" value="1"/>
</dbReference>
<proteinExistence type="inferred from homology"/>
<evidence type="ECO:0000313" key="8">
    <source>
        <dbReference type="Proteomes" id="UP000663828"/>
    </source>
</evidence>
<dbReference type="GO" id="GO:0005975">
    <property type="term" value="P:carbohydrate metabolic process"/>
    <property type="evidence" value="ECO:0007669"/>
    <property type="project" value="InterPro"/>
</dbReference>
<keyword evidence="5" id="KW-0732">Signal</keyword>
<feature type="chain" id="PRO_5036229801" evidence="5">
    <location>
        <begin position="19"/>
        <end position="332"/>
    </location>
</feature>
<dbReference type="GO" id="GO:0004553">
    <property type="term" value="F:hydrolase activity, hydrolyzing O-glycosyl compounds"/>
    <property type="evidence" value="ECO:0007669"/>
    <property type="project" value="InterPro"/>
</dbReference>
<feature type="signal peptide" evidence="5">
    <location>
        <begin position="1"/>
        <end position="18"/>
    </location>
</feature>
<protein>
    <submittedName>
        <fullName evidence="7">Uncharacterized protein</fullName>
    </submittedName>
</protein>
<evidence type="ECO:0000256" key="2">
    <source>
        <dbReference type="ARBA" id="ARBA00022801"/>
    </source>
</evidence>
<evidence type="ECO:0000256" key="5">
    <source>
        <dbReference type="SAM" id="SignalP"/>
    </source>
</evidence>
<evidence type="ECO:0000313" key="7">
    <source>
        <dbReference type="EMBL" id="CAF1634704.1"/>
    </source>
</evidence>
<sequence length="332" mass="38343">MSVMHIVLYLFLIVECYCSFFDPAYIYSGIVWNDTDGKSIQSHAAGILIDPNDNSYWWYGESLKTSTLADHGVNCYHSKDLINWINIGEVLGQKQVVIQNQSGPYVIERPKVVWNPLTKLYVMWFHLDSYDYQYRYAGIATSPTPNGKFTFIDAFQPDGVPSLDMNLYEDKRNGVVQGVYFVRSCNNEYVGISKLTDDYLNTTGITSRIGEPREGHAIFYRNNRYYMMTSHLTGWSPNPAELFVTNQDNLQHAEWSSLGNPTNSPTTFNSQSTFVLPYPSRKFPGTFVYIYMGDRWNAPELLNATYIWLPFTFNSDTNVTLEWQDKWDLNDY</sequence>